<keyword evidence="1" id="KW-1133">Transmembrane helix</keyword>
<reference evidence="2 3" key="1">
    <citation type="submission" date="2020-09" db="EMBL/GenBank/DDBJ databases">
        <title>Genomic characterization of a novel Parvarchaeota family in acid mine drainage sediments.</title>
        <authorList>
            <person name="Luo Z.-H."/>
        </authorList>
    </citation>
    <scope>NUCLEOTIDE SEQUENCE [LARGE SCALE GENOMIC DNA]</scope>
    <source>
        <strain evidence="2">MAS1_bins.189</strain>
    </source>
</reference>
<keyword evidence="1" id="KW-0812">Transmembrane</keyword>
<organism evidence="2 3">
    <name type="scientific">Candidatus Acidifodinimicrobium mancum</name>
    <dbReference type="NCBI Taxonomy" id="2898728"/>
    <lineage>
        <taxon>Archaea</taxon>
        <taxon>Candidatus Parvarchaeota</taxon>
        <taxon>Candidatus Acidifodinimicrobiaceae</taxon>
        <taxon>Candidatus Acidifodinimicrobium</taxon>
    </lineage>
</organism>
<dbReference type="EMBL" id="JADFAR010000012">
    <property type="protein sequence ID" value="MBE5728431.1"/>
    <property type="molecule type" value="Genomic_DNA"/>
</dbReference>
<keyword evidence="1" id="KW-0472">Membrane</keyword>
<evidence type="ECO:0000313" key="2">
    <source>
        <dbReference type="EMBL" id="MBE5728431.1"/>
    </source>
</evidence>
<accession>A0A8T3URY8</accession>
<proteinExistence type="predicted"/>
<comment type="caution">
    <text evidence="2">The sequence shown here is derived from an EMBL/GenBank/DDBJ whole genome shotgun (WGS) entry which is preliminary data.</text>
</comment>
<evidence type="ECO:0000256" key="1">
    <source>
        <dbReference type="SAM" id="Phobius"/>
    </source>
</evidence>
<gene>
    <name evidence="2" type="ORF">IHE51_01055</name>
</gene>
<protein>
    <submittedName>
        <fullName evidence="2">Uncharacterized protein</fullName>
    </submittedName>
</protein>
<dbReference type="Proteomes" id="UP000718571">
    <property type="component" value="Unassembled WGS sequence"/>
</dbReference>
<sequence>MSEGIWLVLVKTIVPITLGAVVILELVVVPLISSVGALNFGFSCLFSFYEFGLVNNVLNPASSLANFLIGTPVMSPIPVSSVQSSCLQESNINVNTVSDLGTQVYSKASSCFGLLSGSDYSTGQSLLKSKDANFVFSCYYGKISTSNKNGDISNFSALINYIDKNYYNPQDSLQIAIITNGSDNTAAFPSLNQNITNNSSYSIDMFGYPGGALPSDCYSDFNSRCNYVSGFDQPSLSSSCTYPLKNNTKVINSLTSSQLDLNSNPPYNSCSGNYTISFCGHLLNAMVLSQDRVFVCITLG</sequence>
<dbReference type="AlphaFoldDB" id="A0A8T3URY8"/>
<evidence type="ECO:0000313" key="3">
    <source>
        <dbReference type="Proteomes" id="UP000718571"/>
    </source>
</evidence>
<name>A0A8T3URY8_9ARCH</name>
<feature type="transmembrane region" description="Helical" evidence="1">
    <location>
        <begin position="12"/>
        <end position="32"/>
    </location>
</feature>